<dbReference type="InterPro" id="IPR014017">
    <property type="entry name" value="DNA_helicase_UvrD-like_C"/>
</dbReference>
<evidence type="ECO:0000256" key="8">
    <source>
        <dbReference type="ARBA" id="ARBA00048988"/>
    </source>
</evidence>
<proteinExistence type="predicted"/>
<accession>A0A7W1XRJ4</accession>
<gene>
    <name evidence="11" type="ORF">H2C83_05585</name>
</gene>
<dbReference type="GO" id="GO:0003677">
    <property type="term" value="F:DNA binding"/>
    <property type="evidence" value="ECO:0007669"/>
    <property type="project" value="InterPro"/>
</dbReference>
<dbReference type="InterPro" id="IPR014016">
    <property type="entry name" value="UvrD-like_ATP-bd"/>
</dbReference>
<dbReference type="GO" id="GO:0016787">
    <property type="term" value="F:hydrolase activity"/>
    <property type="evidence" value="ECO:0007669"/>
    <property type="project" value="UniProtKB-UniRule"/>
</dbReference>
<evidence type="ECO:0000313" key="12">
    <source>
        <dbReference type="Proteomes" id="UP000538292"/>
    </source>
</evidence>
<keyword evidence="4 9" id="KW-0067">ATP-binding</keyword>
<evidence type="ECO:0000256" key="1">
    <source>
        <dbReference type="ARBA" id="ARBA00022741"/>
    </source>
</evidence>
<organism evidence="11 12">
    <name type="scientific">Thermoactinomyces mirandus</name>
    <dbReference type="NCBI Taxonomy" id="2756294"/>
    <lineage>
        <taxon>Bacteria</taxon>
        <taxon>Bacillati</taxon>
        <taxon>Bacillota</taxon>
        <taxon>Bacilli</taxon>
        <taxon>Bacillales</taxon>
        <taxon>Thermoactinomycetaceae</taxon>
        <taxon>Thermoactinomyces</taxon>
    </lineage>
</organism>
<comment type="catalytic activity">
    <reaction evidence="8">
        <text>ATP + H2O = ADP + phosphate + H(+)</text>
        <dbReference type="Rhea" id="RHEA:13065"/>
        <dbReference type="ChEBI" id="CHEBI:15377"/>
        <dbReference type="ChEBI" id="CHEBI:15378"/>
        <dbReference type="ChEBI" id="CHEBI:30616"/>
        <dbReference type="ChEBI" id="CHEBI:43474"/>
        <dbReference type="ChEBI" id="CHEBI:456216"/>
        <dbReference type="EC" id="5.6.2.4"/>
    </reaction>
</comment>
<keyword evidence="2 9" id="KW-0378">Hydrolase</keyword>
<keyword evidence="5" id="KW-0413">Isomerase</keyword>
<evidence type="ECO:0000256" key="2">
    <source>
        <dbReference type="ARBA" id="ARBA00022801"/>
    </source>
</evidence>
<protein>
    <recommendedName>
        <fullName evidence="7">DNA 3'-5' helicase</fullName>
        <ecNumber evidence="7">5.6.2.4</ecNumber>
    </recommendedName>
</protein>
<dbReference type="CDD" id="cd18807">
    <property type="entry name" value="SF1_C_UvrD"/>
    <property type="match status" value="1"/>
</dbReference>
<reference evidence="11 12" key="1">
    <citation type="submission" date="2020-07" db="EMBL/GenBank/DDBJ databases">
        <title>Thermoactinomyces phylogeny.</title>
        <authorList>
            <person name="Dunlap C."/>
        </authorList>
    </citation>
    <scope>NUCLEOTIDE SEQUENCE [LARGE SCALE GENOMIC DNA]</scope>
    <source>
        <strain evidence="11 12">AMNI-1</strain>
    </source>
</reference>
<feature type="domain" description="UvrD-like helicase ATP-binding" evidence="10">
    <location>
        <begin position="249"/>
        <end position="526"/>
    </location>
</feature>
<dbReference type="PANTHER" id="PTHR11070:SF45">
    <property type="entry name" value="DNA 3'-5' HELICASE"/>
    <property type="match status" value="1"/>
</dbReference>
<dbReference type="PROSITE" id="PS51198">
    <property type="entry name" value="UVRD_HELICASE_ATP_BIND"/>
    <property type="match status" value="1"/>
</dbReference>
<dbReference type="PANTHER" id="PTHR11070">
    <property type="entry name" value="UVRD / RECB / PCRA DNA HELICASE FAMILY MEMBER"/>
    <property type="match status" value="1"/>
</dbReference>
<dbReference type="EC" id="5.6.2.4" evidence="7"/>
<comment type="caution">
    <text evidence="11">The sequence shown here is derived from an EMBL/GenBank/DDBJ whole genome shotgun (WGS) entry which is preliminary data.</text>
</comment>
<dbReference type="Proteomes" id="UP000538292">
    <property type="component" value="Unassembled WGS sequence"/>
</dbReference>
<evidence type="ECO:0000256" key="7">
    <source>
        <dbReference type="ARBA" id="ARBA00034808"/>
    </source>
</evidence>
<dbReference type="GO" id="GO:0043138">
    <property type="term" value="F:3'-5' DNA helicase activity"/>
    <property type="evidence" value="ECO:0007669"/>
    <property type="project" value="UniProtKB-EC"/>
</dbReference>
<dbReference type="Pfam" id="PF13361">
    <property type="entry name" value="UvrD_C"/>
    <property type="match status" value="2"/>
</dbReference>
<sequence length="715" mass="82824">MSVVALQDTFLEAYSKIPKTEQKRIYKLIDALRLDMNNKGLNLERMREALDPNVYSVRLSHSYRVILVRPEDENVFLLVWIDHHDKAYRWIKGKRFVPNKETRTLQMWDMENVNADGVVTGEPAPAGQNLFAHVTDEQLYQLGVIREFIPIVRKIKTLDDFEIYKPVFPNDTCEYLSFIAQGDSPEEVLQVMRELERESDAADKKDFTVSDAITSPVSSRTIMVAAKDRKLNRQLQEVLEQPLERWRIFLHPRQKSVVEKNYRGPVRVLGGAGTGKTVIAMHRARYLLQHFLQNGERVLFTTFTRTLAQNLKQILSTMLSPHEMERVDVIHIDALAKRIAEKGNACKVTIVSGYKLNALWKEAMQKYDWDADKYTFLRAEYDRVIQYNGIETWQEYMSVPRIGRRTSVSRSMRKRIWNTVSYVVEKKKEHGWFEHTDVLREARKWLEANPSQSLFQYRAAIIDEAQDMHQEGFRLLRALIPEAENDLFIVGDAHQRIYSRQVVLGRCGIHVRGRRSLRLNVNYRTTEQIRQKAVEVIRKMEFDDLDGGVDHGNDISLFSGTVPVIRSFRNSTAEKEFIVSRIRELLESGVKRNEIAILVPTNDGLEIVMKHLYKHELPAEKLSANMNPDRPRIQCGTMHNSKGLEFRIVFIAEANEDNLPNTGVLNMKKNEPDELEAYLNEQRSLLYVAMTRAREQIYITSYGPLTALLSDPSGN</sequence>
<dbReference type="InterPro" id="IPR035093">
    <property type="entry name" value="RelE/ParE_toxin_dom_sf"/>
</dbReference>
<keyword evidence="12" id="KW-1185">Reference proteome</keyword>
<dbReference type="SUPFAM" id="SSF143011">
    <property type="entry name" value="RelE-like"/>
    <property type="match status" value="1"/>
</dbReference>
<evidence type="ECO:0000256" key="5">
    <source>
        <dbReference type="ARBA" id="ARBA00023235"/>
    </source>
</evidence>
<evidence type="ECO:0000256" key="6">
    <source>
        <dbReference type="ARBA" id="ARBA00034617"/>
    </source>
</evidence>
<evidence type="ECO:0000313" key="11">
    <source>
        <dbReference type="EMBL" id="MBA4601800.1"/>
    </source>
</evidence>
<evidence type="ECO:0000256" key="9">
    <source>
        <dbReference type="PROSITE-ProRule" id="PRU00560"/>
    </source>
</evidence>
<dbReference type="AlphaFoldDB" id="A0A7W1XRJ4"/>
<dbReference type="Pfam" id="PF00580">
    <property type="entry name" value="UvrD-helicase"/>
    <property type="match status" value="1"/>
</dbReference>
<dbReference type="InterPro" id="IPR000212">
    <property type="entry name" value="DNA_helicase_UvrD/REP"/>
</dbReference>
<dbReference type="SUPFAM" id="SSF52540">
    <property type="entry name" value="P-loop containing nucleoside triphosphate hydrolases"/>
    <property type="match status" value="1"/>
</dbReference>
<keyword evidence="1 9" id="KW-0547">Nucleotide-binding</keyword>
<evidence type="ECO:0000256" key="3">
    <source>
        <dbReference type="ARBA" id="ARBA00022806"/>
    </source>
</evidence>
<feature type="binding site" evidence="9">
    <location>
        <begin position="270"/>
        <end position="277"/>
    </location>
    <ligand>
        <name>ATP</name>
        <dbReference type="ChEBI" id="CHEBI:30616"/>
    </ligand>
</feature>
<comment type="catalytic activity">
    <reaction evidence="6">
        <text>Couples ATP hydrolysis with the unwinding of duplex DNA by translocating in the 3'-5' direction.</text>
        <dbReference type="EC" id="5.6.2.4"/>
    </reaction>
</comment>
<dbReference type="RefSeq" id="WP_181738652.1">
    <property type="nucleotide sequence ID" value="NZ_JACEOL010000018.1"/>
</dbReference>
<keyword evidence="3 9" id="KW-0347">Helicase</keyword>
<dbReference type="GO" id="GO:0005524">
    <property type="term" value="F:ATP binding"/>
    <property type="evidence" value="ECO:0007669"/>
    <property type="project" value="UniProtKB-UniRule"/>
</dbReference>
<dbReference type="GO" id="GO:0000725">
    <property type="term" value="P:recombinational repair"/>
    <property type="evidence" value="ECO:0007669"/>
    <property type="project" value="TreeGrafter"/>
</dbReference>
<name>A0A7W1XRJ4_9BACL</name>
<dbReference type="InterPro" id="IPR027417">
    <property type="entry name" value="P-loop_NTPase"/>
</dbReference>
<dbReference type="Gene3D" id="3.40.50.300">
    <property type="entry name" value="P-loop containing nucleotide triphosphate hydrolases"/>
    <property type="match status" value="2"/>
</dbReference>
<dbReference type="Gene3D" id="3.30.2310.20">
    <property type="entry name" value="RelE-like"/>
    <property type="match status" value="1"/>
</dbReference>
<dbReference type="EMBL" id="JACEOL010000018">
    <property type="protein sequence ID" value="MBA4601800.1"/>
    <property type="molecule type" value="Genomic_DNA"/>
</dbReference>
<evidence type="ECO:0000259" key="10">
    <source>
        <dbReference type="PROSITE" id="PS51198"/>
    </source>
</evidence>
<evidence type="ECO:0000256" key="4">
    <source>
        <dbReference type="ARBA" id="ARBA00022840"/>
    </source>
</evidence>